<comment type="catalytic activity">
    <reaction evidence="1">
        <text>[E2 ubiquitin-conjugating enzyme]-S-ubiquitinyl-L-cysteine + [acceptor protein]-L-lysine = [E2 ubiquitin-conjugating enzyme]-L-cysteine + [acceptor protein]-N(6)-ubiquitinyl-L-lysine.</text>
        <dbReference type="EC" id="2.3.2.31"/>
    </reaction>
</comment>
<keyword evidence="4" id="KW-0479">Metal-binding</keyword>
<evidence type="ECO:0000256" key="2">
    <source>
        <dbReference type="ARBA" id="ARBA00012251"/>
    </source>
</evidence>
<proteinExistence type="predicted"/>
<evidence type="ECO:0000256" key="10">
    <source>
        <dbReference type="SAM" id="Phobius"/>
    </source>
</evidence>
<dbReference type="Pfam" id="PF22191">
    <property type="entry name" value="IBR_1"/>
    <property type="match status" value="1"/>
</dbReference>
<dbReference type="GO" id="GO:0008270">
    <property type="term" value="F:zinc ion binding"/>
    <property type="evidence" value="ECO:0007669"/>
    <property type="project" value="UniProtKB-KW"/>
</dbReference>
<protein>
    <recommendedName>
        <fullName evidence="2">RBR-type E3 ubiquitin transferase</fullName>
        <ecNumber evidence="2">2.3.2.31</ecNumber>
    </recommendedName>
</protein>
<evidence type="ECO:0000259" key="12">
    <source>
        <dbReference type="PROSITE" id="PS51873"/>
    </source>
</evidence>
<dbReference type="GO" id="GO:0016567">
    <property type="term" value="P:protein ubiquitination"/>
    <property type="evidence" value="ECO:0007669"/>
    <property type="project" value="InterPro"/>
</dbReference>
<dbReference type="PROSITE" id="PS00518">
    <property type="entry name" value="ZF_RING_1"/>
    <property type="match status" value="1"/>
</dbReference>
<feature type="domain" description="RING-type" evidence="11">
    <location>
        <begin position="77"/>
        <end position="134"/>
    </location>
</feature>
<keyword evidence="8" id="KW-0862">Zinc</keyword>
<evidence type="ECO:0000256" key="9">
    <source>
        <dbReference type="PROSITE-ProRule" id="PRU00175"/>
    </source>
</evidence>
<evidence type="ECO:0000256" key="3">
    <source>
        <dbReference type="ARBA" id="ARBA00022679"/>
    </source>
</evidence>
<keyword evidence="5" id="KW-0677">Repeat</keyword>
<dbReference type="EC" id="2.3.2.31" evidence="2"/>
<organism evidence="13 14">
    <name type="scientific">Eptatretus burgeri</name>
    <name type="common">Inshore hagfish</name>
    <dbReference type="NCBI Taxonomy" id="7764"/>
    <lineage>
        <taxon>Eukaryota</taxon>
        <taxon>Metazoa</taxon>
        <taxon>Chordata</taxon>
        <taxon>Craniata</taxon>
        <taxon>Vertebrata</taxon>
        <taxon>Cyclostomata</taxon>
        <taxon>Myxini</taxon>
        <taxon>Myxiniformes</taxon>
        <taxon>Myxinidae</taxon>
        <taxon>Eptatretinae</taxon>
        <taxon>Eptatretus</taxon>
    </lineage>
</organism>
<dbReference type="InterPro" id="IPR001841">
    <property type="entry name" value="Znf_RING"/>
</dbReference>
<dbReference type="InterPro" id="IPR002867">
    <property type="entry name" value="IBR_dom"/>
</dbReference>
<dbReference type="OMA" id="WESARCE"/>
<evidence type="ECO:0000256" key="4">
    <source>
        <dbReference type="ARBA" id="ARBA00022723"/>
    </source>
</evidence>
<dbReference type="Ensembl" id="ENSEBUT00000026056.1">
    <property type="protein sequence ID" value="ENSEBUP00000025480.1"/>
    <property type="gene ID" value="ENSEBUG00000015706.1"/>
</dbReference>
<keyword evidence="10" id="KW-0472">Membrane</keyword>
<evidence type="ECO:0000256" key="6">
    <source>
        <dbReference type="ARBA" id="ARBA00022771"/>
    </source>
</evidence>
<dbReference type="GO" id="GO:0061630">
    <property type="term" value="F:ubiquitin protein ligase activity"/>
    <property type="evidence" value="ECO:0007669"/>
    <property type="project" value="UniProtKB-EC"/>
</dbReference>
<dbReference type="PROSITE" id="PS51873">
    <property type="entry name" value="TRIAD"/>
    <property type="match status" value="1"/>
</dbReference>
<evidence type="ECO:0000256" key="8">
    <source>
        <dbReference type="ARBA" id="ARBA00022833"/>
    </source>
</evidence>
<reference evidence="13" key="2">
    <citation type="submission" date="2025-09" db="UniProtKB">
        <authorList>
            <consortium name="Ensembl"/>
        </authorList>
    </citation>
    <scope>IDENTIFICATION</scope>
</reference>
<dbReference type="InterPro" id="IPR044066">
    <property type="entry name" value="TRIAD_supradom"/>
</dbReference>
<name>A0A8C4R5P7_EPTBU</name>
<dbReference type="Gene3D" id="3.30.40.10">
    <property type="entry name" value="Zinc/RING finger domain, C3HC4 (zinc finger)"/>
    <property type="match status" value="1"/>
</dbReference>
<keyword evidence="6 9" id="KW-0863">Zinc-finger</keyword>
<dbReference type="InterPro" id="IPR017907">
    <property type="entry name" value="Znf_RING_CS"/>
</dbReference>
<keyword evidence="10" id="KW-0812">Transmembrane</keyword>
<dbReference type="AlphaFoldDB" id="A0A8C4R5P7"/>
<dbReference type="InterPro" id="IPR031127">
    <property type="entry name" value="E3_UB_ligase_RBR"/>
</dbReference>
<reference evidence="13" key="1">
    <citation type="submission" date="2025-08" db="UniProtKB">
        <authorList>
            <consortium name="Ensembl"/>
        </authorList>
    </citation>
    <scope>IDENTIFICATION</scope>
</reference>
<keyword evidence="14" id="KW-1185">Reference proteome</keyword>
<dbReference type="Pfam" id="PF01485">
    <property type="entry name" value="IBR"/>
    <property type="match status" value="1"/>
</dbReference>
<dbReference type="SUPFAM" id="SSF57850">
    <property type="entry name" value="RING/U-box"/>
    <property type="match status" value="3"/>
</dbReference>
<accession>A0A8C4R5P7</accession>
<keyword evidence="3" id="KW-0808">Transferase</keyword>
<dbReference type="Proteomes" id="UP000694388">
    <property type="component" value="Unplaced"/>
</dbReference>
<dbReference type="Gene3D" id="1.20.120.1750">
    <property type="match status" value="1"/>
</dbReference>
<dbReference type="InterPro" id="IPR013083">
    <property type="entry name" value="Znf_RING/FYVE/PHD"/>
</dbReference>
<evidence type="ECO:0000256" key="1">
    <source>
        <dbReference type="ARBA" id="ARBA00001798"/>
    </source>
</evidence>
<dbReference type="PROSITE" id="PS50089">
    <property type="entry name" value="ZF_RING_2"/>
    <property type="match status" value="1"/>
</dbReference>
<dbReference type="FunFam" id="1.20.120.1750:FF:000010">
    <property type="entry name" value="RBR-type E3 ubiquitin transferase"/>
    <property type="match status" value="1"/>
</dbReference>
<evidence type="ECO:0000313" key="14">
    <source>
        <dbReference type="Proteomes" id="UP000694388"/>
    </source>
</evidence>
<evidence type="ECO:0000256" key="5">
    <source>
        <dbReference type="ARBA" id="ARBA00022737"/>
    </source>
</evidence>
<dbReference type="CDD" id="cd20352">
    <property type="entry name" value="Rcat_RBR_RNF144"/>
    <property type="match status" value="1"/>
</dbReference>
<dbReference type="SMART" id="SM00647">
    <property type="entry name" value="IBR"/>
    <property type="match status" value="2"/>
</dbReference>
<evidence type="ECO:0000259" key="11">
    <source>
        <dbReference type="PROSITE" id="PS50089"/>
    </source>
</evidence>
<evidence type="ECO:0000313" key="13">
    <source>
        <dbReference type="Ensembl" id="ENSEBUP00000025480.1"/>
    </source>
</evidence>
<sequence>YCPYFFCFQMELLEGASGTITCPDYTCPKKGQLQDHEIERLASADVLQHNKQLQFEREVHRDPERTWCPVSACQLVCPVPKESSSKPLRVTCPACQHHFCSHCRSEWDFRHSCSLNGFVSSLMYDSIKRCPACKILIERNDGCAQMMCSRCRHAFCWYCLQSLDDDFLLRHYDKGPCRNKLGHTRASVFWHRTQVSALFGKSFSFLFLFTAVMCMMLTASMPTFR</sequence>
<keyword evidence="10" id="KW-1133">Transmembrane helix</keyword>
<feature type="transmembrane region" description="Helical" evidence="10">
    <location>
        <begin position="203"/>
        <end position="224"/>
    </location>
</feature>
<dbReference type="GeneTree" id="ENSGT00940000158819"/>
<feature type="domain" description="RING-type" evidence="12">
    <location>
        <begin position="1"/>
        <end position="181"/>
    </location>
</feature>
<dbReference type="PANTHER" id="PTHR11685">
    <property type="entry name" value="RBR FAMILY RING FINGER AND IBR DOMAIN-CONTAINING"/>
    <property type="match status" value="1"/>
</dbReference>
<keyword evidence="7" id="KW-0833">Ubl conjugation pathway</keyword>
<evidence type="ECO:0000256" key="7">
    <source>
        <dbReference type="ARBA" id="ARBA00022786"/>
    </source>
</evidence>